<organism evidence="1 2">
    <name type="scientific">Modicella reniformis</name>
    <dbReference type="NCBI Taxonomy" id="1440133"/>
    <lineage>
        <taxon>Eukaryota</taxon>
        <taxon>Fungi</taxon>
        <taxon>Fungi incertae sedis</taxon>
        <taxon>Mucoromycota</taxon>
        <taxon>Mortierellomycotina</taxon>
        <taxon>Mortierellomycetes</taxon>
        <taxon>Mortierellales</taxon>
        <taxon>Mortierellaceae</taxon>
        <taxon>Modicella</taxon>
    </lineage>
</organism>
<feature type="non-terminal residue" evidence="1">
    <location>
        <position position="65"/>
    </location>
</feature>
<keyword evidence="2" id="KW-1185">Reference proteome</keyword>
<reference evidence="1" key="1">
    <citation type="journal article" date="2020" name="Fungal Divers.">
        <title>Resolving the Mortierellaceae phylogeny through synthesis of multi-gene phylogenetics and phylogenomics.</title>
        <authorList>
            <person name="Vandepol N."/>
            <person name="Liber J."/>
            <person name="Desiro A."/>
            <person name="Na H."/>
            <person name="Kennedy M."/>
            <person name="Barry K."/>
            <person name="Grigoriev I.V."/>
            <person name="Miller A.N."/>
            <person name="O'Donnell K."/>
            <person name="Stajich J.E."/>
            <person name="Bonito G."/>
        </authorList>
    </citation>
    <scope>NUCLEOTIDE SEQUENCE</scope>
    <source>
        <strain evidence="1">MES-2147</strain>
    </source>
</reference>
<proteinExistence type="predicted"/>
<sequence>MSTIHIYFATRPASTWGRSSFLTINPDKNAEDVWLGHLKKIIADPYVQGNAAKIAQALVAKIEKE</sequence>
<gene>
    <name evidence="1" type="ORF">BGZ65_011287</name>
</gene>
<accession>A0A9P6M719</accession>
<dbReference type="EMBL" id="JAAAHW010005026">
    <property type="protein sequence ID" value="KAF9970231.1"/>
    <property type="molecule type" value="Genomic_DNA"/>
</dbReference>
<dbReference type="AlphaFoldDB" id="A0A9P6M719"/>
<evidence type="ECO:0000313" key="2">
    <source>
        <dbReference type="Proteomes" id="UP000749646"/>
    </source>
</evidence>
<name>A0A9P6M719_9FUNG</name>
<protein>
    <submittedName>
        <fullName evidence="1">Uncharacterized protein</fullName>
    </submittedName>
</protein>
<dbReference type="Proteomes" id="UP000749646">
    <property type="component" value="Unassembled WGS sequence"/>
</dbReference>
<evidence type="ECO:0000313" key="1">
    <source>
        <dbReference type="EMBL" id="KAF9970231.1"/>
    </source>
</evidence>
<comment type="caution">
    <text evidence="1">The sequence shown here is derived from an EMBL/GenBank/DDBJ whole genome shotgun (WGS) entry which is preliminary data.</text>
</comment>